<dbReference type="EMBL" id="HBGJ01026031">
    <property type="protein sequence ID" value="CAD9258220.1"/>
    <property type="molecule type" value="Transcribed_RNA"/>
</dbReference>
<dbReference type="GO" id="GO:0008270">
    <property type="term" value="F:zinc ion binding"/>
    <property type="evidence" value="ECO:0007669"/>
    <property type="project" value="InterPro"/>
</dbReference>
<dbReference type="InterPro" id="IPR015942">
    <property type="entry name" value="Asp/Glu/hydantoin_racemase"/>
</dbReference>
<dbReference type="PANTHER" id="PTHR21198:SF7">
    <property type="entry name" value="ASPARTATE-GLUTAMATE RACEMASE FAMILY"/>
    <property type="match status" value="1"/>
</dbReference>
<dbReference type="InterPro" id="IPR004380">
    <property type="entry name" value="Asp_race"/>
</dbReference>
<dbReference type="NCBIfam" id="TIGR00035">
    <property type="entry name" value="asp_race"/>
    <property type="match status" value="1"/>
</dbReference>
<evidence type="ECO:0008006" key="5">
    <source>
        <dbReference type="Google" id="ProtNLM"/>
    </source>
</evidence>
<dbReference type="InterPro" id="IPR001920">
    <property type="entry name" value="Asp/Glu_race"/>
</dbReference>
<evidence type="ECO:0000256" key="1">
    <source>
        <dbReference type="ARBA" id="ARBA00007847"/>
    </source>
</evidence>
<dbReference type="Gene3D" id="3.40.50.1860">
    <property type="match status" value="2"/>
</dbReference>
<keyword evidence="3" id="KW-0812">Transmembrane</keyword>
<evidence type="ECO:0000313" key="4">
    <source>
        <dbReference type="EMBL" id="CAD9258220.1"/>
    </source>
</evidence>
<reference evidence="4" key="1">
    <citation type="submission" date="2021-01" db="EMBL/GenBank/DDBJ databases">
        <authorList>
            <person name="Corre E."/>
            <person name="Pelletier E."/>
            <person name="Niang G."/>
            <person name="Scheremetjew M."/>
            <person name="Finn R."/>
            <person name="Kale V."/>
            <person name="Holt S."/>
            <person name="Cochrane G."/>
            <person name="Meng A."/>
            <person name="Brown T."/>
            <person name="Cohen L."/>
        </authorList>
    </citation>
    <scope>NUCLEOTIDE SEQUENCE</scope>
    <source>
        <strain evidence="4">CCMP2877</strain>
    </source>
</reference>
<organism evidence="4">
    <name type="scientific">Phaeomonas parva</name>
    <dbReference type="NCBI Taxonomy" id="124430"/>
    <lineage>
        <taxon>Eukaryota</taxon>
        <taxon>Sar</taxon>
        <taxon>Stramenopiles</taxon>
        <taxon>Ochrophyta</taxon>
        <taxon>Pinguiophyceae</taxon>
        <taxon>Pinguiochrysidales</taxon>
        <taxon>Pinguiochrysidaceae</taxon>
        <taxon>Phaeomonas</taxon>
    </lineage>
</organism>
<dbReference type="AlphaFoldDB" id="A0A7S1XU51"/>
<keyword evidence="3" id="KW-0472">Membrane</keyword>
<dbReference type="SUPFAM" id="SSF53681">
    <property type="entry name" value="Aspartate/glutamate racemase"/>
    <property type="match status" value="2"/>
</dbReference>
<accession>A0A7S1XU51</accession>
<gene>
    <name evidence="4" type="ORF">PPAR1163_LOCUS16592</name>
</gene>
<dbReference type="GO" id="GO:0016491">
    <property type="term" value="F:oxidoreductase activity"/>
    <property type="evidence" value="ECO:0007669"/>
    <property type="project" value="InterPro"/>
</dbReference>
<dbReference type="Pfam" id="PF01177">
    <property type="entry name" value="Asp_Glu_race"/>
    <property type="match status" value="1"/>
</dbReference>
<keyword evidence="3" id="KW-1133">Transmembrane helix</keyword>
<dbReference type="GO" id="GO:0047661">
    <property type="term" value="F:amino-acid racemase activity"/>
    <property type="evidence" value="ECO:0007669"/>
    <property type="project" value="InterPro"/>
</dbReference>
<feature type="transmembrane region" description="Helical" evidence="3">
    <location>
        <begin position="6"/>
        <end position="24"/>
    </location>
</feature>
<keyword evidence="2" id="KW-0413">Isomerase</keyword>
<comment type="similarity">
    <text evidence="1">Belongs to the aspartate/glutamate racemases family.</text>
</comment>
<dbReference type="InterPro" id="IPR002328">
    <property type="entry name" value="ADH_Zn_CS"/>
</dbReference>
<evidence type="ECO:0000256" key="3">
    <source>
        <dbReference type="SAM" id="Phobius"/>
    </source>
</evidence>
<dbReference type="PROSITE" id="PS00059">
    <property type="entry name" value="ADH_ZINC"/>
    <property type="match status" value="1"/>
</dbReference>
<evidence type="ECO:0000256" key="2">
    <source>
        <dbReference type="ARBA" id="ARBA00023235"/>
    </source>
</evidence>
<proteinExistence type="inferred from homology"/>
<sequence>MPKDNLVLGLLGGVAASGIAYALYRYYEGRFSRAWTHKGHELVGVLGGLGPAASALFTQLVVETGERAGAKKDSDHPPMLMYINPELPNSRAAAVGEGPSPQEGMAFTFRRMMKAGATRVCVVCNTAHAFARGAAEEAGAPFLDMLQLTADRVVADLKKSGSTSFKVGLLSTDGTIKMGLYQAALEAAAAAQLGSDNKLEVLVPADLSVTQGCILRIKGNDYRDNDVSPTLEREANALVKQGAEVIITGCTELPVAFNETVCPAFPVPIVNPMQVLADKIVQMTLASQA</sequence>
<protein>
    <recommendedName>
        <fullName evidence="5">Aspartate racemase</fullName>
    </recommendedName>
</protein>
<name>A0A7S1XU51_9STRA</name>
<dbReference type="PANTHER" id="PTHR21198">
    <property type="entry name" value="GLUTAMATE RACEMASE"/>
    <property type="match status" value="1"/>
</dbReference>